<accession>A0A370K4V0</accession>
<dbReference type="Pfam" id="PF06299">
    <property type="entry name" value="DUF1045"/>
    <property type="match status" value="1"/>
</dbReference>
<dbReference type="OrthoDB" id="5801437at2"/>
<evidence type="ECO:0000313" key="2">
    <source>
        <dbReference type="Proteomes" id="UP000254711"/>
    </source>
</evidence>
<proteinExistence type="predicted"/>
<name>A0A370K4V0_9GAMM</name>
<comment type="caution">
    <text evidence="1">The sequence shown here is derived from an EMBL/GenBank/DDBJ whole genome shotgun (WGS) entry which is preliminary data.</text>
</comment>
<gene>
    <name evidence="1" type="ORF">DVT68_15475</name>
</gene>
<sequence>MRYAIYFCPAPASALASLGRDWLNPASAPNGIPGIPLPRWNALLADVRRYGWHATLRSPFTLSPDHDLADLRRAMTDVAHAHAPIQLSMRSGRLAGFPALRPVGDCRLVNALATACVEAVEPLRLPLAEHDFQRRASDLDAIETHYLGRYGYPYVFERYRFHMTLSAPASVDEERALQRWLSVRAAMLPAARVDALTLCVEKSPGAAFEPLERVALRKASAA</sequence>
<keyword evidence="2" id="KW-1185">Reference proteome</keyword>
<dbReference type="AlphaFoldDB" id="A0A370K4V0"/>
<organism evidence="1 2">
    <name type="scientific">Dyella solisilvae</name>
    <dbReference type="NCBI Taxonomy" id="1920168"/>
    <lineage>
        <taxon>Bacteria</taxon>
        <taxon>Pseudomonadati</taxon>
        <taxon>Pseudomonadota</taxon>
        <taxon>Gammaproteobacteria</taxon>
        <taxon>Lysobacterales</taxon>
        <taxon>Rhodanobacteraceae</taxon>
        <taxon>Dyella</taxon>
    </lineage>
</organism>
<dbReference type="EMBL" id="QQSY01000004">
    <property type="protein sequence ID" value="RDI97682.1"/>
    <property type="molecule type" value="Genomic_DNA"/>
</dbReference>
<dbReference type="RefSeq" id="WP_114825999.1">
    <property type="nucleotide sequence ID" value="NZ_QQSY01000004.1"/>
</dbReference>
<evidence type="ECO:0000313" key="1">
    <source>
        <dbReference type="EMBL" id="RDI97682.1"/>
    </source>
</evidence>
<reference evidence="1 2" key="1">
    <citation type="submission" date="2018-07" db="EMBL/GenBank/DDBJ databases">
        <title>Dyella solisilvae sp. nov., isolated from the pine and broad-leaved mixed forest soil.</title>
        <authorList>
            <person name="Gao Z."/>
            <person name="Qiu L."/>
        </authorList>
    </citation>
    <scope>NUCLEOTIDE SEQUENCE [LARGE SCALE GENOMIC DNA]</scope>
    <source>
        <strain evidence="1 2">DHG54</strain>
    </source>
</reference>
<dbReference type="InterPro" id="IPR009389">
    <property type="entry name" value="DUF1045"/>
</dbReference>
<protein>
    <submittedName>
        <fullName evidence="1">DUF1045 domain-containing protein</fullName>
    </submittedName>
</protein>
<dbReference type="Gene3D" id="3.90.1140.10">
    <property type="entry name" value="Cyclic phosphodiesterase"/>
    <property type="match status" value="1"/>
</dbReference>
<dbReference type="Proteomes" id="UP000254711">
    <property type="component" value="Unassembled WGS sequence"/>
</dbReference>